<accession>A0A6A6V8R3</accession>
<gene>
    <name evidence="1" type="ORF">M011DRAFT_477817</name>
</gene>
<dbReference type="EMBL" id="MU006575">
    <property type="protein sequence ID" value="KAF2747008.1"/>
    <property type="molecule type" value="Genomic_DNA"/>
</dbReference>
<name>A0A6A6V8R3_9PLEO</name>
<organism evidence="1 2">
    <name type="scientific">Sporormia fimetaria CBS 119925</name>
    <dbReference type="NCBI Taxonomy" id="1340428"/>
    <lineage>
        <taxon>Eukaryota</taxon>
        <taxon>Fungi</taxon>
        <taxon>Dikarya</taxon>
        <taxon>Ascomycota</taxon>
        <taxon>Pezizomycotina</taxon>
        <taxon>Dothideomycetes</taxon>
        <taxon>Pleosporomycetidae</taxon>
        <taxon>Pleosporales</taxon>
        <taxon>Sporormiaceae</taxon>
        <taxon>Sporormia</taxon>
    </lineage>
</organism>
<keyword evidence="2" id="KW-1185">Reference proteome</keyword>
<dbReference type="Pfam" id="PF19086">
    <property type="entry name" value="Terpene_syn_C_2"/>
    <property type="match status" value="1"/>
</dbReference>
<reference evidence="1" key="1">
    <citation type="journal article" date="2020" name="Stud. Mycol.">
        <title>101 Dothideomycetes genomes: a test case for predicting lifestyles and emergence of pathogens.</title>
        <authorList>
            <person name="Haridas S."/>
            <person name="Albert R."/>
            <person name="Binder M."/>
            <person name="Bloem J."/>
            <person name="Labutti K."/>
            <person name="Salamov A."/>
            <person name="Andreopoulos B."/>
            <person name="Baker S."/>
            <person name="Barry K."/>
            <person name="Bills G."/>
            <person name="Bluhm B."/>
            <person name="Cannon C."/>
            <person name="Castanera R."/>
            <person name="Culley D."/>
            <person name="Daum C."/>
            <person name="Ezra D."/>
            <person name="Gonzalez J."/>
            <person name="Henrissat B."/>
            <person name="Kuo A."/>
            <person name="Liang C."/>
            <person name="Lipzen A."/>
            <person name="Lutzoni F."/>
            <person name="Magnuson J."/>
            <person name="Mondo S."/>
            <person name="Nolan M."/>
            <person name="Ohm R."/>
            <person name="Pangilinan J."/>
            <person name="Park H.-J."/>
            <person name="Ramirez L."/>
            <person name="Alfaro M."/>
            <person name="Sun H."/>
            <person name="Tritt A."/>
            <person name="Yoshinaga Y."/>
            <person name="Zwiers L.-H."/>
            <person name="Turgeon B."/>
            <person name="Goodwin S."/>
            <person name="Spatafora J."/>
            <person name="Crous P."/>
            <person name="Grigoriev I."/>
        </authorList>
    </citation>
    <scope>NUCLEOTIDE SEQUENCE</scope>
    <source>
        <strain evidence="1">CBS 119925</strain>
    </source>
</reference>
<dbReference type="OrthoDB" id="6921389at2759"/>
<dbReference type="Proteomes" id="UP000799440">
    <property type="component" value="Unassembled WGS sequence"/>
</dbReference>
<evidence type="ECO:0000313" key="2">
    <source>
        <dbReference type="Proteomes" id="UP000799440"/>
    </source>
</evidence>
<evidence type="ECO:0000313" key="1">
    <source>
        <dbReference type="EMBL" id="KAF2747008.1"/>
    </source>
</evidence>
<sequence length="271" mass="30891">MEEAILFGPYGNVYAITYPEGVEERVMLAAEIIEALWIYDALPFQEAIEEHSAINELFYGLGHSAPPPTAGMRSWIKVIFQDYSRRIMELDPQHGAALVAKIRKYITEYDGTNVLFETVEDYIEFRKLNCHGSFLQWNLNIRLTPDETRLCSDFYAASATVMALTNDYFSWNMEKHEATDRVRNAVPIAMKQYNLSEKRAKAIVKGLAMDAENETRRLGLDLRNMGSERLRKNVEGMEVMLGGNCFWSACCPRYNATMGSEEREGCFAASM</sequence>
<dbReference type="SUPFAM" id="SSF48576">
    <property type="entry name" value="Terpenoid synthases"/>
    <property type="match status" value="1"/>
</dbReference>
<dbReference type="Gene3D" id="1.10.600.10">
    <property type="entry name" value="Farnesyl Diphosphate Synthase"/>
    <property type="match status" value="1"/>
</dbReference>
<dbReference type="AlphaFoldDB" id="A0A6A6V8R3"/>
<protein>
    <submittedName>
        <fullName evidence="1">Terpenoid synthase</fullName>
    </submittedName>
</protein>
<proteinExistence type="predicted"/>
<dbReference type="InterPro" id="IPR008949">
    <property type="entry name" value="Isoprenoid_synthase_dom_sf"/>
</dbReference>